<gene>
    <name evidence="2" type="ORF">ACFY35_06030</name>
</gene>
<keyword evidence="3" id="KW-1185">Reference proteome</keyword>
<feature type="signal peptide" evidence="1">
    <location>
        <begin position="1"/>
        <end position="32"/>
    </location>
</feature>
<dbReference type="RefSeq" id="WP_157295199.1">
    <property type="nucleotide sequence ID" value="NZ_JBIAZU010000001.1"/>
</dbReference>
<protein>
    <submittedName>
        <fullName evidence="2">Uncharacterized protein</fullName>
    </submittedName>
</protein>
<dbReference type="EMBL" id="JBIAZU010000001">
    <property type="protein sequence ID" value="MFF5288974.1"/>
    <property type="molecule type" value="Genomic_DNA"/>
</dbReference>
<evidence type="ECO:0000313" key="2">
    <source>
        <dbReference type="EMBL" id="MFF5288974.1"/>
    </source>
</evidence>
<reference evidence="2 3" key="1">
    <citation type="submission" date="2024-10" db="EMBL/GenBank/DDBJ databases">
        <title>The Natural Products Discovery Center: Release of the First 8490 Sequenced Strains for Exploring Actinobacteria Biosynthetic Diversity.</title>
        <authorList>
            <person name="Kalkreuter E."/>
            <person name="Kautsar S.A."/>
            <person name="Yang D."/>
            <person name="Bader C.D."/>
            <person name="Teijaro C.N."/>
            <person name="Fluegel L."/>
            <person name="Davis C.M."/>
            <person name="Simpson J.R."/>
            <person name="Lauterbach L."/>
            <person name="Steele A.D."/>
            <person name="Gui C."/>
            <person name="Meng S."/>
            <person name="Li G."/>
            <person name="Viehrig K."/>
            <person name="Ye F."/>
            <person name="Su P."/>
            <person name="Kiefer A.F."/>
            <person name="Nichols A."/>
            <person name="Cepeda A.J."/>
            <person name="Yan W."/>
            <person name="Fan B."/>
            <person name="Jiang Y."/>
            <person name="Adhikari A."/>
            <person name="Zheng C.-J."/>
            <person name="Schuster L."/>
            <person name="Cowan T.M."/>
            <person name="Smanski M.J."/>
            <person name="Chevrette M.G."/>
            <person name="De Carvalho L.P.S."/>
            <person name="Shen B."/>
        </authorList>
    </citation>
    <scope>NUCLEOTIDE SEQUENCE [LARGE SCALE GENOMIC DNA]</scope>
    <source>
        <strain evidence="2 3">NPDC000087</strain>
    </source>
</reference>
<name>A0ABW6W8B3_9ACTN</name>
<comment type="caution">
    <text evidence="2">The sequence shown here is derived from an EMBL/GenBank/DDBJ whole genome shotgun (WGS) entry which is preliminary data.</text>
</comment>
<evidence type="ECO:0000256" key="1">
    <source>
        <dbReference type="SAM" id="SignalP"/>
    </source>
</evidence>
<feature type="chain" id="PRO_5046401928" evidence="1">
    <location>
        <begin position="33"/>
        <end position="100"/>
    </location>
</feature>
<accession>A0ABW6W8B3</accession>
<proteinExistence type="predicted"/>
<organism evidence="2 3">
    <name type="scientific">Paractinoplanes globisporus</name>
    <dbReference type="NCBI Taxonomy" id="113565"/>
    <lineage>
        <taxon>Bacteria</taxon>
        <taxon>Bacillati</taxon>
        <taxon>Actinomycetota</taxon>
        <taxon>Actinomycetes</taxon>
        <taxon>Micromonosporales</taxon>
        <taxon>Micromonosporaceae</taxon>
        <taxon>Paractinoplanes</taxon>
    </lineage>
</organism>
<keyword evidence="1" id="KW-0732">Signal</keyword>
<sequence>MNPRWSWRTGTGLAASAGATALVMLVASPATASPLFCGAGRGLTAQVAVQGALDDAQNSAQSEGFYGPCTLSGEPQIFEVFDDPYFGHIFRAQVTVTCQA</sequence>
<dbReference type="Proteomes" id="UP001602245">
    <property type="component" value="Unassembled WGS sequence"/>
</dbReference>
<evidence type="ECO:0000313" key="3">
    <source>
        <dbReference type="Proteomes" id="UP001602245"/>
    </source>
</evidence>